<dbReference type="GO" id="GO:0016020">
    <property type="term" value="C:membrane"/>
    <property type="evidence" value="ECO:0007669"/>
    <property type="project" value="UniProtKB-SubCell"/>
</dbReference>
<dbReference type="PANTHER" id="PTHR13315">
    <property type="entry name" value="METALLO PHOSPHOESTERASE RELATED"/>
    <property type="match status" value="1"/>
</dbReference>
<dbReference type="HOGENOM" id="CLU_011607_4_1_1"/>
<dbReference type="InterPro" id="IPR033308">
    <property type="entry name" value="PGAP5/Cdc1/Ted1"/>
</dbReference>
<name>A0A0C3GNP0_PILCF</name>
<dbReference type="EMBL" id="KN832970">
    <property type="protein sequence ID" value="KIM92101.1"/>
    <property type="molecule type" value="Genomic_DNA"/>
</dbReference>
<dbReference type="SUPFAM" id="SSF56300">
    <property type="entry name" value="Metallo-dependent phosphatases"/>
    <property type="match status" value="1"/>
</dbReference>
<evidence type="ECO:0000313" key="9">
    <source>
        <dbReference type="Proteomes" id="UP000054166"/>
    </source>
</evidence>
<dbReference type="GO" id="GO:0016787">
    <property type="term" value="F:hydrolase activity"/>
    <property type="evidence" value="ECO:0007669"/>
    <property type="project" value="InterPro"/>
</dbReference>
<dbReference type="AlphaFoldDB" id="A0A0C3GNP0"/>
<feature type="region of interest" description="Disordered" evidence="5">
    <location>
        <begin position="420"/>
        <end position="468"/>
    </location>
</feature>
<evidence type="ECO:0000256" key="6">
    <source>
        <dbReference type="SAM" id="Phobius"/>
    </source>
</evidence>
<proteinExistence type="predicted"/>
<keyword evidence="4 6" id="KW-0472">Membrane</keyword>
<feature type="transmembrane region" description="Helical" evidence="6">
    <location>
        <begin position="388"/>
        <end position="410"/>
    </location>
</feature>
<dbReference type="OrthoDB" id="5977743at2759"/>
<dbReference type="GO" id="GO:0005783">
    <property type="term" value="C:endoplasmic reticulum"/>
    <property type="evidence" value="ECO:0007669"/>
    <property type="project" value="TreeGrafter"/>
</dbReference>
<dbReference type="InterPro" id="IPR004843">
    <property type="entry name" value="Calcineurin-like_PHP"/>
</dbReference>
<dbReference type="Gene3D" id="3.60.21.10">
    <property type="match status" value="1"/>
</dbReference>
<accession>A0A0C3GNP0</accession>
<protein>
    <recommendedName>
        <fullName evidence="7">Calcineurin-like phosphoesterase domain-containing protein</fullName>
    </recommendedName>
</protein>
<dbReference type="InParanoid" id="A0A0C3GNP0"/>
<dbReference type="GO" id="GO:0006506">
    <property type="term" value="P:GPI anchor biosynthetic process"/>
    <property type="evidence" value="ECO:0007669"/>
    <property type="project" value="InterPro"/>
</dbReference>
<gene>
    <name evidence="8" type="ORF">PILCRDRAFT_810120</name>
</gene>
<dbReference type="STRING" id="765440.A0A0C3GNP0"/>
<feature type="compositionally biased region" description="Basic and acidic residues" evidence="5">
    <location>
        <begin position="458"/>
        <end position="467"/>
    </location>
</feature>
<dbReference type="FunCoup" id="A0A0C3GNP0">
    <property type="interactions" value="223"/>
</dbReference>
<feature type="compositionally biased region" description="Low complexity" evidence="5">
    <location>
        <begin position="425"/>
        <end position="439"/>
    </location>
</feature>
<evidence type="ECO:0000259" key="7">
    <source>
        <dbReference type="Pfam" id="PF00149"/>
    </source>
</evidence>
<evidence type="ECO:0000256" key="1">
    <source>
        <dbReference type="ARBA" id="ARBA00004141"/>
    </source>
</evidence>
<feature type="transmembrane region" description="Helical" evidence="6">
    <location>
        <begin position="607"/>
        <end position="624"/>
    </location>
</feature>
<sequence>MDHQLGEIESRARFHWFWRCLPPRHRLFIRALRLCWIAGVVWLELGTFDRALSSCHWPVPKTEDESDPPRISNILIIADPQILSSRSYPNRNFLLSRLTQLVVDLNLRKSWRLAMKMRPHVVVFLGDMMDNGRDEMGDHEYKTYHKRFRNMFKIPYYPMAAYYLPGNHDTGLGASPSFSPNATARYKSHFGPLNHRITISNHSVLFIDAPGLVEEDRERMRHGYPYGGIGEGGKGGWSAMPGGTVDFVRQFAAKKIDKPTVLFTHIPLSRPDGTDCGPLREKGTITRGAGHGYQNTLNEEASNFLLQNLRPSIIFSGDDHDYCDISHPMPLRASSPKTRLFSPEITVKSLSIVMNVRHPGFQLLSLVSQPSYQEQLHTPCALPDQLGIYLWGYAVMGVVSVVLILVANFYRETERGRGWGKGREWGSVSSGTLSTTGDSEQGVGLVERPRGGASARRATLDAEDGKRGGKLSASFDEAANLDEREGEGFMNGIVHGLGNGNEVGNGHADVDAPALLPQTRFVPAPSHHHHHYRDRAFSWTFVLGSRRRRISIPSIFDIGRSLLGVCGCGRAWTGRRRGGMKVRDNRVDGERLREGLITRSIHDVQSVAWLPVVVYMLIALWMFVDHDFSRKYSEPGYPN</sequence>
<reference evidence="9" key="2">
    <citation type="submission" date="2015-01" db="EMBL/GenBank/DDBJ databases">
        <title>Evolutionary Origins and Diversification of the Mycorrhizal Mutualists.</title>
        <authorList>
            <consortium name="DOE Joint Genome Institute"/>
            <consortium name="Mycorrhizal Genomics Consortium"/>
            <person name="Kohler A."/>
            <person name="Kuo A."/>
            <person name="Nagy L.G."/>
            <person name="Floudas D."/>
            <person name="Copeland A."/>
            <person name="Barry K.W."/>
            <person name="Cichocki N."/>
            <person name="Veneault-Fourrey C."/>
            <person name="LaButti K."/>
            <person name="Lindquist E.A."/>
            <person name="Lipzen A."/>
            <person name="Lundell T."/>
            <person name="Morin E."/>
            <person name="Murat C."/>
            <person name="Riley R."/>
            <person name="Ohm R."/>
            <person name="Sun H."/>
            <person name="Tunlid A."/>
            <person name="Henrissat B."/>
            <person name="Grigoriev I.V."/>
            <person name="Hibbett D.S."/>
            <person name="Martin F."/>
        </authorList>
    </citation>
    <scope>NUCLEOTIDE SEQUENCE [LARGE SCALE GENOMIC DNA]</scope>
    <source>
        <strain evidence="9">F 1598</strain>
    </source>
</reference>
<feature type="domain" description="Calcineurin-like phosphoesterase" evidence="7">
    <location>
        <begin position="73"/>
        <end position="322"/>
    </location>
</feature>
<keyword evidence="9" id="KW-1185">Reference proteome</keyword>
<evidence type="ECO:0000256" key="4">
    <source>
        <dbReference type="ARBA" id="ARBA00023136"/>
    </source>
</evidence>
<evidence type="ECO:0000256" key="2">
    <source>
        <dbReference type="ARBA" id="ARBA00022692"/>
    </source>
</evidence>
<comment type="subcellular location">
    <subcellularLocation>
        <location evidence="1">Membrane</location>
        <topology evidence="1">Multi-pass membrane protein</topology>
    </subcellularLocation>
</comment>
<organism evidence="8 9">
    <name type="scientific">Piloderma croceum (strain F 1598)</name>
    <dbReference type="NCBI Taxonomy" id="765440"/>
    <lineage>
        <taxon>Eukaryota</taxon>
        <taxon>Fungi</taxon>
        <taxon>Dikarya</taxon>
        <taxon>Basidiomycota</taxon>
        <taxon>Agaricomycotina</taxon>
        <taxon>Agaricomycetes</taxon>
        <taxon>Agaricomycetidae</taxon>
        <taxon>Atheliales</taxon>
        <taxon>Atheliaceae</taxon>
        <taxon>Piloderma</taxon>
    </lineage>
</organism>
<dbReference type="Proteomes" id="UP000054166">
    <property type="component" value="Unassembled WGS sequence"/>
</dbReference>
<dbReference type="Pfam" id="PF00149">
    <property type="entry name" value="Metallophos"/>
    <property type="match status" value="1"/>
</dbReference>
<reference evidence="8 9" key="1">
    <citation type="submission" date="2014-04" db="EMBL/GenBank/DDBJ databases">
        <authorList>
            <consortium name="DOE Joint Genome Institute"/>
            <person name="Kuo A."/>
            <person name="Tarkka M."/>
            <person name="Buscot F."/>
            <person name="Kohler A."/>
            <person name="Nagy L.G."/>
            <person name="Floudas D."/>
            <person name="Copeland A."/>
            <person name="Barry K.W."/>
            <person name="Cichocki N."/>
            <person name="Veneault-Fourrey C."/>
            <person name="LaButti K."/>
            <person name="Lindquist E.A."/>
            <person name="Lipzen A."/>
            <person name="Lundell T."/>
            <person name="Morin E."/>
            <person name="Murat C."/>
            <person name="Sun H."/>
            <person name="Tunlid A."/>
            <person name="Henrissat B."/>
            <person name="Grigoriev I.V."/>
            <person name="Hibbett D.S."/>
            <person name="Martin F."/>
            <person name="Nordberg H.P."/>
            <person name="Cantor M.N."/>
            <person name="Hua S.X."/>
        </authorList>
    </citation>
    <scope>NUCLEOTIDE SEQUENCE [LARGE SCALE GENOMIC DNA]</scope>
    <source>
        <strain evidence="8 9">F 1598</strain>
    </source>
</reference>
<evidence type="ECO:0000256" key="3">
    <source>
        <dbReference type="ARBA" id="ARBA00022989"/>
    </source>
</evidence>
<keyword evidence="2 6" id="KW-0812">Transmembrane</keyword>
<dbReference type="PANTHER" id="PTHR13315:SF4">
    <property type="entry name" value="METALLOPHOSPHOESTERASE, ISOFORM E"/>
    <property type="match status" value="1"/>
</dbReference>
<evidence type="ECO:0000313" key="8">
    <source>
        <dbReference type="EMBL" id="KIM92101.1"/>
    </source>
</evidence>
<evidence type="ECO:0000256" key="5">
    <source>
        <dbReference type="SAM" id="MobiDB-lite"/>
    </source>
</evidence>
<keyword evidence="3 6" id="KW-1133">Transmembrane helix</keyword>
<dbReference type="InterPro" id="IPR029052">
    <property type="entry name" value="Metallo-depent_PP-like"/>
</dbReference>